<feature type="domain" description="LD-carboxypeptidase N-terminal" evidence="7">
    <location>
        <begin position="17"/>
        <end position="133"/>
    </location>
</feature>
<name>A0A0P7BQ60_9BACT</name>
<dbReference type="InterPro" id="IPR027478">
    <property type="entry name" value="LdcA_N"/>
</dbReference>
<proteinExistence type="inferred from homology"/>
<evidence type="ECO:0000256" key="5">
    <source>
        <dbReference type="ARBA" id="ARBA00022825"/>
    </source>
</evidence>
<evidence type="ECO:0000313" key="9">
    <source>
        <dbReference type="EMBL" id="KPM49275.1"/>
    </source>
</evidence>
<dbReference type="AlphaFoldDB" id="A0A0P7BQ60"/>
<dbReference type="GO" id="GO:0006508">
    <property type="term" value="P:proteolysis"/>
    <property type="evidence" value="ECO:0007669"/>
    <property type="project" value="UniProtKB-KW"/>
</dbReference>
<dbReference type="InterPro" id="IPR027461">
    <property type="entry name" value="Carboxypeptidase_A_C_sf"/>
</dbReference>
<keyword evidence="2" id="KW-0121">Carboxypeptidase</keyword>
<comment type="similarity">
    <text evidence="1">Belongs to the peptidase S66 family.</text>
</comment>
<dbReference type="SUPFAM" id="SSF141986">
    <property type="entry name" value="LD-carboxypeptidase A C-terminal domain-like"/>
    <property type="match status" value="1"/>
</dbReference>
<keyword evidence="4" id="KW-0378">Hydrolase</keyword>
<gene>
    <name evidence="9" type="ORF">AFM12_01215</name>
</gene>
<dbReference type="Gene3D" id="3.40.50.10740">
    <property type="entry name" value="Class I glutamine amidotransferase-like"/>
    <property type="match status" value="1"/>
</dbReference>
<evidence type="ECO:0000256" key="2">
    <source>
        <dbReference type="ARBA" id="ARBA00022645"/>
    </source>
</evidence>
<accession>A0A0P7BQ60</accession>
<keyword evidence="3" id="KW-0645">Protease</keyword>
<dbReference type="PANTHER" id="PTHR30237:SF2">
    <property type="entry name" value="MUREIN TETRAPEPTIDE CARBOXYPEPTIDASE"/>
    <property type="match status" value="1"/>
</dbReference>
<dbReference type="STRING" id="1605367.AFM12_01215"/>
<organism evidence="9 10">
    <name type="scientific">Jiulongibacter sediminis</name>
    <dbReference type="NCBI Taxonomy" id="1605367"/>
    <lineage>
        <taxon>Bacteria</taxon>
        <taxon>Pseudomonadati</taxon>
        <taxon>Bacteroidota</taxon>
        <taxon>Cytophagia</taxon>
        <taxon>Cytophagales</taxon>
        <taxon>Leadbetterellaceae</taxon>
        <taxon>Jiulongibacter</taxon>
    </lineage>
</organism>
<dbReference type="GO" id="GO:0008236">
    <property type="term" value="F:serine-type peptidase activity"/>
    <property type="evidence" value="ECO:0007669"/>
    <property type="project" value="UniProtKB-KW"/>
</dbReference>
<dbReference type="Pfam" id="PF17676">
    <property type="entry name" value="Peptidase_S66C"/>
    <property type="match status" value="1"/>
</dbReference>
<feature type="active site" description="Charge relay system" evidence="6">
    <location>
        <position position="275"/>
    </location>
</feature>
<reference evidence="9 10" key="1">
    <citation type="submission" date="2015-07" db="EMBL/GenBank/DDBJ databases">
        <title>The draft genome sequence of Leadbetterella sp. JN14-9.</title>
        <authorList>
            <person name="Liu Y."/>
            <person name="Du J."/>
            <person name="Shao Z."/>
        </authorList>
    </citation>
    <scope>NUCLEOTIDE SEQUENCE [LARGE SCALE GENOMIC DNA]</scope>
    <source>
        <strain evidence="9 10">JN14-9</strain>
    </source>
</reference>
<dbReference type="PATRIC" id="fig|1605367.3.peg.1578"/>
<dbReference type="PIRSF" id="PIRSF028757">
    <property type="entry name" value="LD-carboxypeptidase"/>
    <property type="match status" value="1"/>
</dbReference>
<dbReference type="PANTHER" id="PTHR30237">
    <property type="entry name" value="MURAMOYLTETRAPEPTIDE CARBOXYPEPTIDASE"/>
    <property type="match status" value="1"/>
</dbReference>
<feature type="active site" description="Charge relay system" evidence="6">
    <location>
        <position position="205"/>
    </location>
</feature>
<evidence type="ECO:0000259" key="7">
    <source>
        <dbReference type="Pfam" id="PF02016"/>
    </source>
</evidence>
<keyword evidence="10" id="KW-1185">Reference proteome</keyword>
<sequence>MTEVFKTPPFLKAGDTIGVVSVASKLDRERFEQGKSIVEEEFGLKVQAGDHIFDHHFNYAGEDEVRLKDLQQMLDNTNIKAIIAGRGGYGTTRIIDQVDWTSFKKNPKWMVGFSDITALHAKIQSIGYQSIHGPMMVTMTNEQLSTDSLKNALFGEPLDYIERGHSFNREGNCKGAIIGGNLCLLAHNVGSSADLDFEGKILFIEDIGEYYYNIDRMMVQLKRAGKLEKLSGLIVGQFSNSKENSTLFGKTANEIVQEHTAEYIYPVCYDFPIGHEDENRAVRCGEVMELNVTKNQVSLKTQTPYV</sequence>
<dbReference type="Proteomes" id="UP000050454">
    <property type="component" value="Unassembled WGS sequence"/>
</dbReference>
<dbReference type="OrthoDB" id="9807329at2"/>
<evidence type="ECO:0000313" key="10">
    <source>
        <dbReference type="Proteomes" id="UP000050454"/>
    </source>
</evidence>
<feature type="active site" description="Nucleophile" evidence="6">
    <location>
        <position position="114"/>
    </location>
</feature>
<evidence type="ECO:0000256" key="4">
    <source>
        <dbReference type="ARBA" id="ARBA00022801"/>
    </source>
</evidence>
<evidence type="ECO:0000256" key="1">
    <source>
        <dbReference type="ARBA" id="ARBA00010233"/>
    </source>
</evidence>
<dbReference type="InterPro" id="IPR040449">
    <property type="entry name" value="Peptidase_S66_N"/>
</dbReference>
<dbReference type="GO" id="GO:0004180">
    <property type="term" value="F:carboxypeptidase activity"/>
    <property type="evidence" value="ECO:0007669"/>
    <property type="project" value="UniProtKB-KW"/>
</dbReference>
<comment type="caution">
    <text evidence="9">The sequence shown here is derived from an EMBL/GenBank/DDBJ whole genome shotgun (WGS) entry which is preliminary data.</text>
</comment>
<evidence type="ECO:0000256" key="3">
    <source>
        <dbReference type="ARBA" id="ARBA00022670"/>
    </source>
</evidence>
<keyword evidence="5" id="KW-0720">Serine protease</keyword>
<feature type="domain" description="LD-carboxypeptidase C-terminal" evidence="8">
    <location>
        <begin position="174"/>
        <end position="290"/>
    </location>
</feature>
<dbReference type="InterPro" id="IPR003507">
    <property type="entry name" value="S66_fam"/>
</dbReference>
<dbReference type="InterPro" id="IPR029062">
    <property type="entry name" value="Class_I_gatase-like"/>
</dbReference>
<dbReference type="SUPFAM" id="SSF52317">
    <property type="entry name" value="Class I glutamine amidotransferase-like"/>
    <property type="match status" value="1"/>
</dbReference>
<protein>
    <submittedName>
        <fullName evidence="9">Peptidase S66</fullName>
    </submittedName>
</protein>
<dbReference type="RefSeq" id="WP_055143356.1">
    <property type="nucleotide sequence ID" value="NZ_JXSZ01000005.1"/>
</dbReference>
<evidence type="ECO:0000256" key="6">
    <source>
        <dbReference type="PIRSR" id="PIRSR028757-1"/>
    </source>
</evidence>
<evidence type="ECO:0000259" key="8">
    <source>
        <dbReference type="Pfam" id="PF17676"/>
    </source>
</evidence>
<dbReference type="EMBL" id="LGTQ01000005">
    <property type="protein sequence ID" value="KPM49275.1"/>
    <property type="molecule type" value="Genomic_DNA"/>
</dbReference>
<dbReference type="Gene3D" id="3.50.30.60">
    <property type="entry name" value="LD-carboxypeptidase A C-terminal domain-like"/>
    <property type="match status" value="1"/>
</dbReference>
<dbReference type="InterPro" id="IPR040921">
    <property type="entry name" value="Peptidase_S66C"/>
</dbReference>
<dbReference type="CDD" id="cd07025">
    <property type="entry name" value="Peptidase_S66"/>
    <property type="match status" value="1"/>
</dbReference>
<dbReference type="Pfam" id="PF02016">
    <property type="entry name" value="Peptidase_S66"/>
    <property type="match status" value="1"/>
</dbReference>